<evidence type="ECO:0000256" key="1">
    <source>
        <dbReference type="ARBA" id="ARBA00023002"/>
    </source>
</evidence>
<dbReference type="SUPFAM" id="SSF51430">
    <property type="entry name" value="NAD(P)-linked oxidoreductase"/>
    <property type="match status" value="1"/>
</dbReference>
<dbReference type="InterPro" id="IPR020471">
    <property type="entry name" value="AKR"/>
</dbReference>
<dbReference type="Pfam" id="PF00248">
    <property type="entry name" value="Aldo_ket_red"/>
    <property type="match status" value="1"/>
</dbReference>
<reference evidence="4" key="1">
    <citation type="submission" date="2016-10" db="EMBL/GenBank/DDBJ databases">
        <authorList>
            <person name="Varghese N."/>
            <person name="Submissions S."/>
        </authorList>
    </citation>
    <scope>NUCLEOTIDE SEQUENCE [LARGE SCALE GENOMIC DNA]</scope>
    <source>
        <strain evidence="4">Ah-143</strain>
    </source>
</reference>
<dbReference type="InterPro" id="IPR023210">
    <property type="entry name" value="NADP_OxRdtase_dom"/>
</dbReference>
<name>A0A1I6Z757_9ENTR</name>
<keyword evidence="4" id="KW-1185">Reference proteome</keyword>
<proteinExistence type="predicted"/>
<evidence type="ECO:0000313" key="4">
    <source>
        <dbReference type="Proteomes" id="UP000199187"/>
    </source>
</evidence>
<dbReference type="RefSeq" id="WP_090119719.1">
    <property type="nucleotide sequence ID" value="NZ_CP045300.1"/>
</dbReference>
<dbReference type="PANTHER" id="PTHR43364">
    <property type="entry name" value="NADH-SPECIFIC METHYLGLYOXAL REDUCTASE-RELATED"/>
    <property type="match status" value="1"/>
</dbReference>
<dbReference type="OrthoDB" id="9772407at2"/>
<dbReference type="InterPro" id="IPR036812">
    <property type="entry name" value="NAD(P)_OxRdtase_dom_sf"/>
</dbReference>
<sequence length="336" mass="36295">MKYQILGNTGVRVSSVALGTANFGMRWGYGASLDESRAILDAFEADGGNFIDTADVYQFGESEEFLGALLQGRRENFFLATKYSSGASKVAGGLVTGNSRRAMVSSVESSLKRLKTDRIDLYWVHHPDDITPSEELVRGLEDLSRAGKILYAGLSNFSAWRLARAATLAELYHAVPIVASQFQYSLVSRQPERDMLKACRALQITPITWSPLGGGMLTGKYRAGEKGRAEGMGGKVFQAENNEQRSAILDEVLAIAAETGASPDQVAIAWVAAQQCIPIIGPRTQAQYVSNVGFSGLNLTEAQIDRLNSVSQFDNDIKTAPVQALLDQVIPGKPVA</sequence>
<keyword evidence="1" id="KW-0560">Oxidoreductase</keyword>
<dbReference type="InterPro" id="IPR050523">
    <property type="entry name" value="AKR_Detox_Biosynth"/>
</dbReference>
<dbReference type="AlphaFoldDB" id="A0A1I6Z757"/>
<gene>
    <name evidence="3" type="ORF">SAMN05192562_101990</name>
</gene>
<feature type="domain" description="NADP-dependent oxidoreductase" evidence="2">
    <location>
        <begin position="16"/>
        <end position="310"/>
    </location>
</feature>
<evidence type="ECO:0000313" key="3">
    <source>
        <dbReference type="EMBL" id="SFT58537.1"/>
    </source>
</evidence>
<accession>A0A1I6Z757</accession>
<dbReference type="Proteomes" id="UP000199187">
    <property type="component" value="Unassembled WGS sequence"/>
</dbReference>
<dbReference type="PRINTS" id="PR00069">
    <property type="entry name" value="ALDKETRDTASE"/>
</dbReference>
<dbReference type="CDD" id="cd19080">
    <property type="entry name" value="AKR_AKR9A_9B"/>
    <property type="match status" value="1"/>
</dbReference>
<dbReference type="EMBL" id="FPAU01000001">
    <property type="protein sequence ID" value="SFT58537.1"/>
    <property type="molecule type" value="Genomic_DNA"/>
</dbReference>
<dbReference type="PANTHER" id="PTHR43364:SF4">
    <property type="entry name" value="NAD(P)-LINKED OXIDOREDUCTASE SUPERFAMILY PROTEIN"/>
    <property type="match status" value="1"/>
</dbReference>
<dbReference type="Gene3D" id="3.20.20.100">
    <property type="entry name" value="NADP-dependent oxidoreductase domain"/>
    <property type="match status" value="1"/>
</dbReference>
<dbReference type="GO" id="GO:0005829">
    <property type="term" value="C:cytosol"/>
    <property type="evidence" value="ECO:0007669"/>
    <property type="project" value="TreeGrafter"/>
</dbReference>
<dbReference type="GO" id="GO:0016491">
    <property type="term" value="F:oxidoreductase activity"/>
    <property type="evidence" value="ECO:0007669"/>
    <property type="project" value="UniProtKB-KW"/>
</dbReference>
<protein>
    <submittedName>
        <fullName evidence="3">Predicted oxidoreductase</fullName>
    </submittedName>
</protein>
<organism evidence="3 4">
    <name type="scientific">Kosakonia arachidis</name>
    <dbReference type="NCBI Taxonomy" id="551989"/>
    <lineage>
        <taxon>Bacteria</taxon>
        <taxon>Pseudomonadati</taxon>
        <taxon>Pseudomonadota</taxon>
        <taxon>Gammaproteobacteria</taxon>
        <taxon>Enterobacterales</taxon>
        <taxon>Enterobacteriaceae</taxon>
        <taxon>Kosakonia</taxon>
    </lineage>
</organism>
<evidence type="ECO:0000259" key="2">
    <source>
        <dbReference type="Pfam" id="PF00248"/>
    </source>
</evidence>